<dbReference type="InParanoid" id="A0A6I8NCP8"/>
<keyword evidence="15" id="KW-0813">Transport</keyword>
<evidence type="ECO:0000259" key="16">
    <source>
        <dbReference type="PROSITE" id="PS01033"/>
    </source>
</evidence>
<dbReference type="GO" id="GO:0005344">
    <property type="term" value="F:oxygen carrier activity"/>
    <property type="evidence" value="ECO:0000318"/>
    <property type="project" value="GO_Central"/>
</dbReference>
<dbReference type="InterPro" id="IPR050532">
    <property type="entry name" value="Globin-like_OT"/>
</dbReference>
<reference evidence="17 18" key="1">
    <citation type="journal article" date="2008" name="Nature">
        <title>Genome analysis of the platypus reveals unique signatures of evolution.</title>
        <authorList>
            <person name="Warren W.C."/>
            <person name="Hillier L.W."/>
            <person name="Marshall Graves J.A."/>
            <person name="Birney E."/>
            <person name="Ponting C.P."/>
            <person name="Grutzner F."/>
            <person name="Belov K."/>
            <person name="Miller W."/>
            <person name="Clarke L."/>
            <person name="Chinwalla A.T."/>
            <person name="Yang S.P."/>
            <person name="Heger A."/>
            <person name="Locke D.P."/>
            <person name="Miethke P."/>
            <person name="Waters P.D."/>
            <person name="Veyrunes F."/>
            <person name="Fulton L."/>
            <person name="Fulton B."/>
            <person name="Graves T."/>
            <person name="Wallis J."/>
            <person name="Puente X.S."/>
            <person name="Lopez-Otin C."/>
            <person name="Ordonez G.R."/>
            <person name="Eichler E.E."/>
            <person name="Chen L."/>
            <person name="Cheng Z."/>
            <person name="Deakin J.E."/>
            <person name="Alsop A."/>
            <person name="Thompson K."/>
            <person name="Kirby P."/>
            <person name="Papenfuss A.T."/>
            <person name="Wakefield M.J."/>
            <person name="Olender T."/>
            <person name="Lancet D."/>
            <person name="Huttley G.A."/>
            <person name="Smit A.F."/>
            <person name="Pask A."/>
            <person name="Temple-Smith P."/>
            <person name="Batzer M.A."/>
            <person name="Walker J.A."/>
            <person name="Konkel M.K."/>
            <person name="Harris R.S."/>
            <person name="Whittington C.M."/>
            <person name="Wong E.S."/>
            <person name="Gemmell N.J."/>
            <person name="Buschiazzo E."/>
            <person name="Vargas Jentzsch I.M."/>
            <person name="Merkel A."/>
            <person name="Schmitz J."/>
            <person name="Zemann A."/>
            <person name="Churakov G."/>
            <person name="Kriegs J.O."/>
            <person name="Brosius J."/>
            <person name="Murchison E.P."/>
            <person name="Sachidanandam R."/>
            <person name="Smith C."/>
            <person name="Hannon G.J."/>
            <person name="Tsend-Ayush E."/>
            <person name="McMillan D."/>
            <person name="Attenborough R."/>
            <person name="Rens W."/>
            <person name="Ferguson-Smith M."/>
            <person name="Lefevre C.M."/>
            <person name="Sharp J.A."/>
            <person name="Nicholas K.R."/>
            <person name="Ray D.A."/>
            <person name="Kube M."/>
            <person name="Reinhardt R."/>
            <person name="Pringle T.H."/>
            <person name="Taylor J."/>
            <person name="Jones R.C."/>
            <person name="Nixon B."/>
            <person name="Dacheux J.L."/>
            <person name="Niwa H."/>
            <person name="Sekita Y."/>
            <person name="Huang X."/>
            <person name="Stark A."/>
            <person name="Kheradpour P."/>
            <person name="Kellis M."/>
            <person name="Flicek P."/>
            <person name="Chen Y."/>
            <person name="Webber C."/>
            <person name="Hardison R."/>
            <person name="Nelson J."/>
            <person name="Hallsworth-Pepin K."/>
            <person name="Delehaunty K."/>
            <person name="Markovic C."/>
            <person name="Minx P."/>
            <person name="Feng Y."/>
            <person name="Kremitzki C."/>
            <person name="Mitreva M."/>
            <person name="Glasscock J."/>
            <person name="Wylie T."/>
            <person name="Wohldmann P."/>
            <person name="Thiru P."/>
            <person name="Nhan M.N."/>
            <person name="Pohl C.S."/>
            <person name="Smith S.M."/>
            <person name="Hou S."/>
            <person name="Nefedov M."/>
            <person name="de Jong P.J."/>
            <person name="Renfree M.B."/>
            <person name="Mardis E.R."/>
            <person name="Wilson R.K."/>
        </authorList>
    </citation>
    <scope>NUCLEOTIDE SEQUENCE [LARGE SCALE GENOMIC DNA]</scope>
    <source>
        <strain evidence="17 18">Glennie</strain>
    </source>
</reference>
<dbReference type="GO" id="GO:0001666">
    <property type="term" value="P:response to hypoxia"/>
    <property type="evidence" value="ECO:0000318"/>
    <property type="project" value="GO_Central"/>
</dbReference>
<evidence type="ECO:0000256" key="7">
    <source>
        <dbReference type="ARBA" id="ARBA00023002"/>
    </source>
</evidence>
<keyword evidence="5 15" id="KW-0349">Heme</keyword>
<dbReference type="GO" id="GO:0005759">
    <property type="term" value="C:mitochondrial matrix"/>
    <property type="evidence" value="ECO:0007669"/>
    <property type="project" value="UniProtKB-SubCell"/>
</dbReference>
<dbReference type="InterPro" id="IPR000971">
    <property type="entry name" value="Globin"/>
</dbReference>
<dbReference type="PANTHER" id="PTHR46458:SF19">
    <property type="entry name" value="NEUROGLOBIN"/>
    <property type="match status" value="1"/>
</dbReference>
<dbReference type="GO" id="GO:0019825">
    <property type="term" value="F:oxygen binding"/>
    <property type="evidence" value="ECO:0000318"/>
    <property type="project" value="GO_Central"/>
</dbReference>
<evidence type="ECO:0000256" key="10">
    <source>
        <dbReference type="ARBA" id="ARBA00040609"/>
    </source>
</evidence>
<reference evidence="17" key="3">
    <citation type="submission" date="2025-09" db="UniProtKB">
        <authorList>
            <consortium name="Ensembl"/>
        </authorList>
    </citation>
    <scope>IDENTIFICATION</scope>
    <source>
        <strain evidence="17">Glennie</strain>
    </source>
</reference>
<comment type="similarity">
    <text evidence="3 15">Belongs to the globin family.</text>
</comment>
<dbReference type="GO" id="GO:0016491">
    <property type="term" value="F:oxidoreductase activity"/>
    <property type="evidence" value="ECO:0007669"/>
    <property type="project" value="UniProtKB-KW"/>
</dbReference>
<keyword evidence="7" id="KW-0560">Oxidoreductase</keyword>
<comment type="subcellular location">
    <subcellularLocation>
        <location evidence="2">Cytoplasm</location>
        <location evidence="2">Cytosol</location>
    </subcellularLocation>
    <subcellularLocation>
        <location evidence="1">Mitochondrion matrix</location>
    </subcellularLocation>
</comment>
<keyword evidence="9" id="KW-0496">Mitochondrion</keyword>
<protein>
    <recommendedName>
        <fullName evidence="10">Neuroglobin</fullName>
    </recommendedName>
    <alternativeName>
        <fullName evidence="11">Nitrite reductase</fullName>
    </alternativeName>
</protein>
<evidence type="ECO:0000256" key="11">
    <source>
        <dbReference type="ARBA" id="ARBA00044549"/>
    </source>
</evidence>
<evidence type="ECO:0000256" key="5">
    <source>
        <dbReference type="ARBA" id="ARBA00022617"/>
    </source>
</evidence>
<evidence type="ECO:0000256" key="14">
    <source>
        <dbReference type="ARBA" id="ARBA00048118"/>
    </source>
</evidence>
<dbReference type="InterPro" id="IPR012292">
    <property type="entry name" value="Globin/Proto"/>
</dbReference>
<dbReference type="SUPFAM" id="SSF46458">
    <property type="entry name" value="Globin-like"/>
    <property type="match status" value="1"/>
</dbReference>
<evidence type="ECO:0000256" key="3">
    <source>
        <dbReference type="ARBA" id="ARBA00008705"/>
    </source>
</evidence>
<accession>A0A6I8NCP8</accession>
<evidence type="ECO:0000313" key="17">
    <source>
        <dbReference type="Ensembl" id="ENSOANP00000038993.1"/>
    </source>
</evidence>
<dbReference type="Bgee" id="ENSOANG00000010597">
    <property type="expression patterns" value="Expressed in cerebellum and 6 other cell types or tissues"/>
</dbReference>
<comment type="subunit">
    <text evidence="13">Monomer. Homodimer and homotetramer; disulfide-linked. Mainly monomeric but also detected as part of homodimers and homotetramers. Interacts with 14-3-3 proteins; regulates the phosphorylation of NGB. Could interact (ferrous form) with G-alpha(i) proteins (GTP-bound form).</text>
</comment>
<dbReference type="Gene3D" id="1.10.490.10">
    <property type="entry name" value="Globins"/>
    <property type="match status" value="1"/>
</dbReference>
<evidence type="ECO:0000256" key="15">
    <source>
        <dbReference type="RuleBase" id="RU000356"/>
    </source>
</evidence>
<dbReference type="GO" id="GO:0005829">
    <property type="term" value="C:cytosol"/>
    <property type="evidence" value="ECO:0007669"/>
    <property type="project" value="UniProtKB-SubCell"/>
</dbReference>
<evidence type="ECO:0000256" key="13">
    <source>
        <dbReference type="ARBA" id="ARBA00046742"/>
    </source>
</evidence>
<gene>
    <name evidence="17" type="primary">NGB</name>
</gene>
<evidence type="ECO:0000313" key="18">
    <source>
        <dbReference type="Proteomes" id="UP000002279"/>
    </source>
</evidence>
<dbReference type="GO" id="GO:0015671">
    <property type="term" value="P:oxygen transport"/>
    <property type="evidence" value="ECO:0000318"/>
    <property type="project" value="GO_Central"/>
</dbReference>
<comment type="function">
    <text evidence="12">Monomeric globin with a bis-histidyl six-coordinate heme-iron atom through which it can bind dioxygen, carbon monoxide and nitric oxide. Could help transport oxygen and increase its availability to the metabolically active neuronal tissues, though its low quantity in tissues as well as its high affinity for dioxygen, which may limit its oxygen-releasing ability, argue against it. The ferrous/deoxygenated form exhibits a nitrite reductase activity and it could produce nitric oxide which in turn inhibits cellular respiration in response to hypoxia. In its ferrous/deoxygenated state, it may also exhibit GDI (Guanine nucleotide Dissociation Inhibitor) activity toward heterotrimeric G-alpha proteins, thereby regulating signal transduction to facilitate neuroprotective responses in the wake of hypoxia and associated oxidative stress.</text>
</comment>
<evidence type="ECO:0000256" key="1">
    <source>
        <dbReference type="ARBA" id="ARBA00004305"/>
    </source>
</evidence>
<evidence type="ECO:0000256" key="12">
    <source>
        <dbReference type="ARBA" id="ARBA00045651"/>
    </source>
</evidence>
<dbReference type="PANTHER" id="PTHR46458">
    <property type="entry name" value="BLR2807 PROTEIN"/>
    <property type="match status" value="1"/>
</dbReference>
<dbReference type="AlphaFoldDB" id="A0A6I8NCP8"/>
<keyword evidence="4" id="KW-0963">Cytoplasm</keyword>
<evidence type="ECO:0000256" key="9">
    <source>
        <dbReference type="ARBA" id="ARBA00023128"/>
    </source>
</evidence>
<dbReference type="GO" id="GO:0046872">
    <property type="term" value="F:metal ion binding"/>
    <property type="evidence" value="ECO:0007669"/>
    <property type="project" value="UniProtKB-KW"/>
</dbReference>
<dbReference type="GeneTree" id="ENSGT00510000048375"/>
<proteinExistence type="inferred from homology"/>
<sequence>MENGRLSGPEQELIRESWRSVNSNPLEHGMILFTRLFDLEPDLLPLFQYNCRQFSSPRDCLASPEFLDHIRKVMLVIDAAVIHLDDLSSLEEYLTNLGRKHKAIGVKLSSFSVRPGPGATDTHRHLALHLCLSAPVSLRISVSTPASLRWLRASACLYPALSPSSCLCSSLPPSMCASTSLCYVSLRLYTSLHLRLYGLPTSLHFSPPLHVCLHL</sequence>
<evidence type="ECO:0000256" key="4">
    <source>
        <dbReference type="ARBA" id="ARBA00022490"/>
    </source>
</evidence>
<evidence type="ECO:0000256" key="2">
    <source>
        <dbReference type="ARBA" id="ARBA00004514"/>
    </source>
</evidence>
<keyword evidence="15" id="KW-0561">Oxygen transport</keyword>
<dbReference type="Proteomes" id="UP000002279">
    <property type="component" value="Chromosome 1"/>
</dbReference>
<reference evidence="17" key="2">
    <citation type="submission" date="2025-08" db="UniProtKB">
        <authorList>
            <consortium name="Ensembl"/>
        </authorList>
    </citation>
    <scope>IDENTIFICATION</scope>
    <source>
        <strain evidence="17">Glennie</strain>
    </source>
</reference>
<evidence type="ECO:0000256" key="8">
    <source>
        <dbReference type="ARBA" id="ARBA00023004"/>
    </source>
</evidence>
<feature type="domain" description="Globin" evidence="16">
    <location>
        <begin position="5"/>
        <end position="215"/>
    </location>
</feature>
<keyword evidence="6" id="KW-0479">Metal-binding</keyword>
<keyword evidence="8" id="KW-0408">Iron</keyword>
<name>A0A6I8NCP8_ORNAN</name>
<dbReference type="InterPro" id="IPR009050">
    <property type="entry name" value="Globin-like_sf"/>
</dbReference>
<dbReference type="GO" id="GO:0020037">
    <property type="term" value="F:heme binding"/>
    <property type="evidence" value="ECO:0007669"/>
    <property type="project" value="InterPro"/>
</dbReference>
<comment type="catalytic activity">
    <reaction evidence="14">
        <text>Fe(III)-heme b-[protein] + nitric oxide + H2O = Fe(II)-heme b-[protein] + nitrite + 2 H(+)</text>
        <dbReference type="Rhea" id="RHEA:77711"/>
        <dbReference type="Rhea" id="RHEA-COMP:18975"/>
        <dbReference type="Rhea" id="RHEA-COMP:18976"/>
        <dbReference type="ChEBI" id="CHEBI:15377"/>
        <dbReference type="ChEBI" id="CHEBI:15378"/>
        <dbReference type="ChEBI" id="CHEBI:16301"/>
        <dbReference type="ChEBI" id="CHEBI:16480"/>
        <dbReference type="ChEBI" id="CHEBI:55376"/>
        <dbReference type="ChEBI" id="CHEBI:60344"/>
    </reaction>
    <physiologicalReaction direction="right-to-left" evidence="14">
        <dbReference type="Rhea" id="RHEA:77713"/>
    </physiologicalReaction>
</comment>
<evidence type="ECO:0000256" key="6">
    <source>
        <dbReference type="ARBA" id="ARBA00022723"/>
    </source>
</evidence>
<organism evidence="17 18">
    <name type="scientific">Ornithorhynchus anatinus</name>
    <name type="common">Duckbill platypus</name>
    <dbReference type="NCBI Taxonomy" id="9258"/>
    <lineage>
        <taxon>Eukaryota</taxon>
        <taxon>Metazoa</taxon>
        <taxon>Chordata</taxon>
        <taxon>Craniata</taxon>
        <taxon>Vertebrata</taxon>
        <taxon>Euteleostomi</taxon>
        <taxon>Mammalia</taxon>
        <taxon>Monotremata</taxon>
        <taxon>Ornithorhynchidae</taxon>
        <taxon>Ornithorhynchus</taxon>
    </lineage>
</organism>
<dbReference type="Ensembl" id="ENSOANT00000052664.1">
    <property type="protein sequence ID" value="ENSOANP00000038993.1"/>
    <property type="gene ID" value="ENSOANG00000010597.3"/>
</dbReference>
<dbReference type="Pfam" id="PF00042">
    <property type="entry name" value="Globin"/>
    <property type="match status" value="1"/>
</dbReference>
<dbReference type="PROSITE" id="PS01033">
    <property type="entry name" value="GLOBIN"/>
    <property type="match status" value="1"/>
</dbReference>
<keyword evidence="18" id="KW-1185">Reference proteome</keyword>